<keyword evidence="1" id="KW-0472">Membrane</keyword>
<proteinExistence type="inferred from homology"/>
<keyword evidence="4" id="KW-1185">Reference proteome</keyword>
<reference evidence="3 4" key="1">
    <citation type="submission" date="2023-10" db="EMBL/GenBank/DDBJ databases">
        <title>Roseovarius strain S88 nov., isolated from a marine algae.</title>
        <authorList>
            <person name="Lee M.W."/>
            <person name="Lee J.K."/>
            <person name="Kim J.M."/>
            <person name="Choi D.G."/>
            <person name="Baek J.H."/>
            <person name="Bayburt H."/>
            <person name="Jung J.J."/>
            <person name="Han D.M."/>
            <person name="Jeon C.O."/>
        </authorList>
    </citation>
    <scope>NUCLEOTIDE SEQUENCE [LARGE SCALE GENOMIC DNA]</scope>
    <source>
        <strain evidence="3 4">S88</strain>
    </source>
</reference>
<protein>
    <recommendedName>
        <fullName evidence="1">Putative membrane protein insertion efficiency factor</fullName>
    </recommendedName>
</protein>
<comment type="subcellular location">
    <subcellularLocation>
        <location evidence="1">Cell membrane</location>
        <topology evidence="1">Peripheral membrane protein</topology>
        <orientation evidence="1">Cytoplasmic side</orientation>
    </subcellularLocation>
</comment>
<evidence type="ECO:0000256" key="2">
    <source>
        <dbReference type="SAM" id="MobiDB-lite"/>
    </source>
</evidence>
<dbReference type="PANTHER" id="PTHR33383:SF1">
    <property type="entry name" value="MEMBRANE PROTEIN INSERTION EFFICIENCY FACTOR-RELATED"/>
    <property type="match status" value="1"/>
</dbReference>
<dbReference type="Pfam" id="PF01809">
    <property type="entry name" value="YidD"/>
    <property type="match status" value="1"/>
</dbReference>
<feature type="region of interest" description="Disordered" evidence="2">
    <location>
        <begin position="65"/>
        <end position="94"/>
    </location>
</feature>
<name>A0ABZ2HPZ1_9RHOB</name>
<gene>
    <name evidence="3" type="primary">yidD</name>
    <name evidence="3" type="ORF">RZ517_04010</name>
</gene>
<keyword evidence="1" id="KW-1003">Cell membrane</keyword>
<dbReference type="NCBIfam" id="TIGR00278">
    <property type="entry name" value="membrane protein insertion efficiency factor YidD"/>
    <property type="match status" value="1"/>
</dbReference>
<evidence type="ECO:0000313" key="4">
    <source>
        <dbReference type="Proteomes" id="UP001364156"/>
    </source>
</evidence>
<dbReference type="Proteomes" id="UP001364156">
    <property type="component" value="Chromosome"/>
</dbReference>
<accession>A0ABZ2HPZ1</accession>
<dbReference type="SMART" id="SM01234">
    <property type="entry name" value="Haemolytic"/>
    <property type="match status" value="1"/>
</dbReference>
<dbReference type="RefSeq" id="WP_338550182.1">
    <property type="nucleotide sequence ID" value="NZ_CP146069.1"/>
</dbReference>
<organism evidence="3 4">
    <name type="scientific">Roseovarius phycicola</name>
    <dbReference type="NCBI Taxonomy" id="3080976"/>
    <lineage>
        <taxon>Bacteria</taxon>
        <taxon>Pseudomonadati</taxon>
        <taxon>Pseudomonadota</taxon>
        <taxon>Alphaproteobacteria</taxon>
        <taxon>Rhodobacterales</taxon>
        <taxon>Roseobacteraceae</taxon>
        <taxon>Roseovarius</taxon>
    </lineage>
</organism>
<sequence length="94" mass="10194">MSPLAHVFALPVKAYRLLFSPWVGHNCRYHPTCSQYALEALATHGGLRGGWLAFRRVLRCHPWGASGHDPVPGQGAAQDQARESGSSKPGSSDR</sequence>
<evidence type="ECO:0000313" key="3">
    <source>
        <dbReference type="EMBL" id="WWR47355.1"/>
    </source>
</evidence>
<dbReference type="PANTHER" id="PTHR33383">
    <property type="entry name" value="MEMBRANE PROTEIN INSERTION EFFICIENCY FACTOR-RELATED"/>
    <property type="match status" value="1"/>
</dbReference>
<dbReference type="HAMAP" id="MF_00386">
    <property type="entry name" value="UPF0161_YidD"/>
    <property type="match status" value="1"/>
</dbReference>
<feature type="compositionally biased region" description="Polar residues" evidence="2">
    <location>
        <begin position="83"/>
        <end position="94"/>
    </location>
</feature>
<evidence type="ECO:0000256" key="1">
    <source>
        <dbReference type="HAMAP-Rule" id="MF_00386"/>
    </source>
</evidence>
<dbReference type="EMBL" id="CP146069">
    <property type="protein sequence ID" value="WWR47355.1"/>
    <property type="molecule type" value="Genomic_DNA"/>
</dbReference>
<dbReference type="InterPro" id="IPR002696">
    <property type="entry name" value="Membr_insert_effic_factor_YidD"/>
</dbReference>
<comment type="function">
    <text evidence="1">Could be involved in insertion of integral membrane proteins into the membrane.</text>
</comment>
<comment type="similarity">
    <text evidence="1">Belongs to the UPF0161 family.</text>
</comment>